<dbReference type="Pfam" id="PF00400">
    <property type="entry name" value="WD40"/>
    <property type="match status" value="4"/>
</dbReference>
<keyword evidence="2" id="KW-0677">Repeat</keyword>
<dbReference type="Proteomes" id="UP000279259">
    <property type="component" value="Unassembled WGS sequence"/>
</dbReference>
<dbReference type="PROSITE" id="PS00678">
    <property type="entry name" value="WD_REPEATS_1"/>
    <property type="match status" value="2"/>
</dbReference>
<dbReference type="InterPro" id="IPR036322">
    <property type="entry name" value="WD40_repeat_dom_sf"/>
</dbReference>
<dbReference type="InterPro" id="IPR036047">
    <property type="entry name" value="F-box-like_dom_sf"/>
</dbReference>
<feature type="region of interest" description="Disordered" evidence="4">
    <location>
        <begin position="1"/>
        <end position="115"/>
    </location>
</feature>
<dbReference type="PROSITE" id="PS50294">
    <property type="entry name" value="WD_REPEATS_REGION"/>
    <property type="match status" value="3"/>
</dbReference>
<dbReference type="Pfam" id="PF12937">
    <property type="entry name" value="F-box-like"/>
    <property type="match status" value="1"/>
</dbReference>
<feature type="repeat" description="WD" evidence="3">
    <location>
        <begin position="563"/>
        <end position="587"/>
    </location>
</feature>
<evidence type="ECO:0000259" key="5">
    <source>
        <dbReference type="PROSITE" id="PS50181"/>
    </source>
</evidence>
<dbReference type="SUPFAM" id="SSF81383">
    <property type="entry name" value="F-box domain"/>
    <property type="match status" value="1"/>
</dbReference>
<dbReference type="OrthoDB" id="190105at2759"/>
<dbReference type="PROSITE" id="PS50082">
    <property type="entry name" value="WD_REPEATS_2"/>
    <property type="match status" value="4"/>
</dbReference>
<sequence>MDDLTRWDPRPPSPPSTSRPFPPARTLLPGLPLPDVLPSSSGAVSNPLPIGPIGSIGPQNPLGPGVPAGLGSALGTSPPQTPTASASSQPVEIPRPTGLVSPPTPAPSPGPPRRWAFEKEYEDMEEGVREMWVTGQGSAAASAAAAAGLKDGQGKGKGKDFGDPASLDPQDLLLSFRSFSSAQRFAFLSALVGELRQNEALVVSRRIEPRLKRDFLRELPVELALHCLSFVDEARTLGRASQVSRFWNQLLQDQNIWREMCERHRFSPVPSPITRASVSSATSSRSPISASTAGFASLSPPSTDLGPGASTAAVNGNGITIAKSQDPLEAFGVSIRGAGAMAGRRRSSDKGDGSGPFKIRAAREGIDERSFKQQFKHAYMTQNNWLHGGRILASFASGDDGVVTSLAMDEKHIVIAMANSHIHIFDAPTGSYRRSLIGHDAGVWALVLVSASPRRSSGGVNTANADAAAAAAAVAATSSRMPRRTSQTYRSDDGIARRASFGGAGEMGLGGAMPSSAWSPGSISRPNTAFGFSGPGIKKPRAVKREKQSDPSGAVKGWGLRRSLVVSGGCDRVLRVWDLETGQCVHALEGHSSTIRCLRVLDGRPIAVTGSRDGTLRVWDIHRGRLLHTLVGHEHSVRCIEIAGNMVVSGSYDRTARVWDVDTGECIHVLRGHYHQIYACAFDGLRIVTGSLDATVRIWSAATGDCIALLQGHTSLVGQLQLIGDTLVTGGSDGRVICFDLSTLECRHRICAHDNSVTCLQQDDRWIISGGNDGRVKLFSVETGEFVRDLTRPCDAVWRVTARDDRVVILCQRGGGR</sequence>
<dbReference type="SMART" id="SM00320">
    <property type="entry name" value="WD40"/>
    <property type="match status" value="7"/>
</dbReference>
<feature type="repeat" description="WD" evidence="3">
    <location>
        <begin position="588"/>
        <end position="629"/>
    </location>
</feature>
<dbReference type="PANTHER" id="PTHR44436:SF1">
    <property type="entry name" value="F-BOX_WD REPEAT-CONTAINING PROTEIN 2"/>
    <property type="match status" value="1"/>
</dbReference>
<evidence type="ECO:0000313" key="7">
    <source>
        <dbReference type="Proteomes" id="UP000279259"/>
    </source>
</evidence>
<dbReference type="InterPro" id="IPR001810">
    <property type="entry name" value="F-box_dom"/>
</dbReference>
<feature type="region of interest" description="Disordered" evidence="4">
    <location>
        <begin position="272"/>
        <end position="302"/>
    </location>
</feature>
<accession>A0A427YF93</accession>
<dbReference type="InterPro" id="IPR020472">
    <property type="entry name" value="WD40_PAC1"/>
</dbReference>
<feature type="repeat" description="WD" evidence="3">
    <location>
        <begin position="670"/>
        <end position="709"/>
    </location>
</feature>
<feature type="repeat" description="WD" evidence="3">
    <location>
        <begin position="630"/>
        <end position="669"/>
    </location>
</feature>
<dbReference type="AlphaFoldDB" id="A0A427YF93"/>
<dbReference type="InterPro" id="IPR019775">
    <property type="entry name" value="WD40_repeat_CS"/>
</dbReference>
<proteinExistence type="predicted"/>
<feature type="compositionally biased region" description="Low complexity" evidence="4">
    <location>
        <begin position="76"/>
        <end position="90"/>
    </location>
</feature>
<protein>
    <recommendedName>
        <fullName evidence="5">F-box domain-containing protein</fullName>
    </recommendedName>
</protein>
<dbReference type="InterPro" id="IPR042627">
    <property type="entry name" value="FBXW2"/>
</dbReference>
<feature type="compositionally biased region" description="Pro residues" evidence="4">
    <location>
        <begin position="10"/>
        <end position="23"/>
    </location>
</feature>
<feature type="domain" description="F-box" evidence="5">
    <location>
        <begin position="213"/>
        <end position="260"/>
    </location>
</feature>
<dbReference type="EMBL" id="RSCD01000013">
    <property type="protein sequence ID" value="RSH89647.1"/>
    <property type="molecule type" value="Genomic_DNA"/>
</dbReference>
<dbReference type="SUPFAM" id="SSF50978">
    <property type="entry name" value="WD40 repeat-like"/>
    <property type="match status" value="2"/>
</dbReference>
<dbReference type="InterPro" id="IPR015943">
    <property type="entry name" value="WD40/YVTN_repeat-like_dom_sf"/>
</dbReference>
<dbReference type="Gene3D" id="1.20.1280.50">
    <property type="match status" value="1"/>
</dbReference>
<keyword evidence="1 3" id="KW-0853">WD repeat</keyword>
<name>A0A427YF93_9TREE</name>
<keyword evidence="7" id="KW-1185">Reference proteome</keyword>
<dbReference type="PRINTS" id="PR00320">
    <property type="entry name" value="GPROTEINBRPT"/>
</dbReference>
<dbReference type="CDD" id="cd00200">
    <property type="entry name" value="WD40"/>
    <property type="match status" value="1"/>
</dbReference>
<reference evidence="6 7" key="1">
    <citation type="submission" date="2018-11" db="EMBL/GenBank/DDBJ databases">
        <title>Genome sequence of Saitozyma podzolica DSM 27192.</title>
        <authorList>
            <person name="Aliyu H."/>
            <person name="Gorte O."/>
            <person name="Ochsenreither K."/>
        </authorList>
    </citation>
    <scope>NUCLEOTIDE SEQUENCE [LARGE SCALE GENOMIC DNA]</scope>
    <source>
        <strain evidence="6 7">DSM 27192</strain>
    </source>
</reference>
<feature type="compositionally biased region" description="Low complexity" evidence="4">
    <location>
        <begin position="24"/>
        <end position="41"/>
    </location>
</feature>
<dbReference type="STRING" id="1890683.A0A427YF93"/>
<feature type="compositionally biased region" description="Pro residues" evidence="4">
    <location>
        <begin position="102"/>
        <end position="112"/>
    </location>
</feature>
<feature type="compositionally biased region" description="Low complexity" evidence="4">
    <location>
        <begin position="273"/>
        <end position="293"/>
    </location>
</feature>
<feature type="region of interest" description="Disordered" evidence="4">
    <location>
        <begin position="529"/>
        <end position="554"/>
    </location>
</feature>
<dbReference type="SMART" id="SM00256">
    <property type="entry name" value="FBOX"/>
    <property type="match status" value="1"/>
</dbReference>
<dbReference type="PANTHER" id="PTHR44436">
    <property type="entry name" value="F-BOX/WD REPEAT-CONTAINING PROTEIN 2"/>
    <property type="match status" value="1"/>
</dbReference>
<evidence type="ECO:0000313" key="6">
    <source>
        <dbReference type="EMBL" id="RSH89647.1"/>
    </source>
</evidence>
<dbReference type="Gene3D" id="2.130.10.10">
    <property type="entry name" value="YVTN repeat-like/Quinoprotein amine dehydrogenase"/>
    <property type="match status" value="2"/>
</dbReference>
<feature type="compositionally biased region" description="Polar residues" evidence="4">
    <location>
        <begin position="478"/>
        <end position="489"/>
    </location>
</feature>
<evidence type="ECO:0000256" key="1">
    <source>
        <dbReference type="ARBA" id="ARBA00022574"/>
    </source>
</evidence>
<dbReference type="InterPro" id="IPR001680">
    <property type="entry name" value="WD40_rpt"/>
</dbReference>
<dbReference type="PROSITE" id="PS50181">
    <property type="entry name" value="FBOX"/>
    <property type="match status" value="1"/>
</dbReference>
<comment type="caution">
    <text evidence="6">The sequence shown here is derived from an EMBL/GenBank/DDBJ whole genome shotgun (WGS) entry which is preliminary data.</text>
</comment>
<organism evidence="6 7">
    <name type="scientific">Saitozyma podzolica</name>
    <dbReference type="NCBI Taxonomy" id="1890683"/>
    <lineage>
        <taxon>Eukaryota</taxon>
        <taxon>Fungi</taxon>
        <taxon>Dikarya</taxon>
        <taxon>Basidiomycota</taxon>
        <taxon>Agaricomycotina</taxon>
        <taxon>Tremellomycetes</taxon>
        <taxon>Tremellales</taxon>
        <taxon>Trimorphomycetaceae</taxon>
        <taxon>Saitozyma</taxon>
    </lineage>
</organism>
<evidence type="ECO:0000256" key="4">
    <source>
        <dbReference type="SAM" id="MobiDB-lite"/>
    </source>
</evidence>
<evidence type="ECO:0000256" key="2">
    <source>
        <dbReference type="ARBA" id="ARBA00022737"/>
    </source>
</evidence>
<evidence type="ECO:0000256" key="3">
    <source>
        <dbReference type="PROSITE-ProRule" id="PRU00221"/>
    </source>
</evidence>
<gene>
    <name evidence="6" type="ORF">EHS25_002198</name>
</gene>
<feature type="region of interest" description="Disordered" evidence="4">
    <location>
        <begin position="476"/>
        <end position="495"/>
    </location>
</feature>